<proteinExistence type="predicted"/>
<protein>
    <submittedName>
        <fullName evidence="1">Uncharacterized protein</fullName>
    </submittedName>
</protein>
<dbReference type="Proteomes" id="UP001385951">
    <property type="component" value="Unassembled WGS sequence"/>
</dbReference>
<evidence type="ECO:0000313" key="1">
    <source>
        <dbReference type="EMBL" id="KAK7683398.1"/>
    </source>
</evidence>
<keyword evidence="2" id="KW-1185">Reference proteome</keyword>
<name>A0AAW0FQQ7_9APHY</name>
<dbReference type="EMBL" id="JASBNA010000031">
    <property type="protein sequence ID" value="KAK7683398.1"/>
    <property type="molecule type" value="Genomic_DNA"/>
</dbReference>
<reference evidence="1 2" key="1">
    <citation type="submission" date="2022-09" db="EMBL/GenBank/DDBJ databases">
        <authorList>
            <person name="Palmer J.M."/>
        </authorList>
    </citation>
    <scope>NUCLEOTIDE SEQUENCE [LARGE SCALE GENOMIC DNA]</scope>
    <source>
        <strain evidence="1 2">DSM 7382</strain>
    </source>
</reference>
<accession>A0AAW0FQQ7</accession>
<evidence type="ECO:0000313" key="2">
    <source>
        <dbReference type="Proteomes" id="UP001385951"/>
    </source>
</evidence>
<gene>
    <name evidence="1" type="ORF">QCA50_013660</name>
</gene>
<comment type="caution">
    <text evidence="1">The sequence shown here is derived from an EMBL/GenBank/DDBJ whole genome shotgun (WGS) entry which is preliminary data.</text>
</comment>
<sequence>MTKSARVYQENLRELQLGRALWRPEPSPYEVRIGDVGYINSDSGSWHLLFNILDRERHEELEDGAHKHFEAVEDEDLRIQSIYFRRQLQSPVYLNKSIRETKIEMGGSCPKIIAFRARARYVGR</sequence>
<dbReference type="AlphaFoldDB" id="A0AAW0FQQ7"/>
<organism evidence="1 2">
    <name type="scientific">Cerrena zonata</name>
    <dbReference type="NCBI Taxonomy" id="2478898"/>
    <lineage>
        <taxon>Eukaryota</taxon>
        <taxon>Fungi</taxon>
        <taxon>Dikarya</taxon>
        <taxon>Basidiomycota</taxon>
        <taxon>Agaricomycotina</taxon>
        <taxon>Agaricomycetes</taxon>
        <taxon>Polyporales</taxon>
        <taxon>Cerrenaceae</taxon>
        <taxon>Cerrena</taxon>
    </lineage>
</organism>